<dbReference type="AlphaFoldDB" id="A0A1V1VC24"/>
<evidence type="ECO:0000313" key="1">
    <source>
        <dbReference type="EMBL" id="BAX53204.1"/>
    </source>
</evidence>
<evidence type="ECO:0000313" key="2">
    <source>
        <dbReference type="EMBL" id="QOD57594.1"/>
    </source>
</evidence>
<dbReference type="Proteomes" id="UP000516656">
    <property type="component" value="Chromosome 1"/>
</dbReference>
<dbReference type="Pfam" id="PF03846">
    <property type="entry name" value="SulA"/>
    <property type="match status" value="1"/>
</dbReference>
<sequence>MAALSTAIHSVTVSQAYKTTTANHSSLTTLAVNCPIAVSFCDEQQTQLAYLLRLLKQASAENRWIMFLGQEALLDKELMIQAGIDIKKILVLKNKRGMTDHDLMVKALRTGNCSAVIANGDISDFQTQSICDATVKGHSTAFVVRNTSRNMHTFH</sequence>
<dbReference type="RefSeq" id="WP_086958293.1">
    <property type="nucleotide sequence ID" value="NZ_AP018045.1"/>
</dbReference>
<dbReference type="SUPFAM" id="SSF52540">
    <property type="entry name" value="P-loop containing nucleoside triphosphate hydrolases"/>
    <property type="match status" value="1"/>
</dbReference>
<organism evidence="2 4">
    <name type="scientific">Photobacterium damsela subsp. piscicida</name>
    <name type="common">Pasteurella piscicida</name>
    <dbReference type="NCBI Taxonomy" id="38294"/>
    <lineage>
        <taxon>Bacteria</taxon>
        <taxon>Pseudomonadati</taxon>
        <taxon>Pseudomonadota</taxon>
        <taxon>Gammaproteobacteria</taxon>
        <taxon>Vibrionales</taxon>
        <taxon>Vibrionaceae</taxon>
        <taxon>Photobacterium</taxon>
    </lineage>
</organism>
<dbReference type="GeneID" id="93397872"/>
<reference evidence="2 4" key="3">
    <citation type="submission" date="2020-09" db="EMBL/GenBank/DDBJ databases">
        <title>Complete, closed and curated genome sequences of Photobacterium damselae subsp. piscicida isolates from Australia indicate localised evolution and additional plasmid-borne pathogenicity mechanisms.</title>
        <authorList>
            <person name="Baseggio L."/>
            <person name="Silayeva O."/>
            <person name="Buller N."/>
            <person name="Landos M."/>
            <person name="Engelstaedter J."/>
            <person name="Barnes A.C."/>
        </authorList>
    </citation>
    <scope>NUCLEOTIDE SEQUENCE [LARGE SCALE GENOMIC DNA]</scope>
    <source>
        <strain evidence="2 4">AS-16-0540-1</strain>
    </source>
</reference>
<dbReference type="PIRSF" id="PIRSF003093">
    <property type="entry name" value="SulA"/>
    <property type="match status" value="1"/>
</dbReference>
<dbReference type="InterPro" id="IPR027417">
    <property type="entry name" value="P-loop_NTPase"/>
</dbReference>
<accession>A0A1V1VC24</accession>
<dbReference type="GO" id="GO:0009432">
    <property type="term" value="P:SOS response"/>
    <property type="evidence" value="ECO:0007669"/>
    <property type="project" value="InterPro"/>
</dbReference>
<dbReference type="GO" id="GO:0051782">
    <property type="term" value="P:negative regulation of cell division"/>
    <property type="evidence" value="ECO:0007669"/>
    <property type="project" value="InterPro"/>
</dbReference>
<dbReference type="EMBL" id="CP061854">
    <property type="protein sequence ID" value="QOD57594.1"/>
    <property type="molecule type" value="Genomic_DNA"/>
</dbReference>
<keyword evidence="2" id="KW-0131">Cell cycle</keyword>
<evidence type="ECO:0000313" key="4">
    <source>
        <dbReference type="Proteomes" id="UP000516656"/>
    </source>
</evidence>
<gene>
    <name evidence="2" type="ORF">IC627_06895</name>
    <name evidence="1" type="ORF">PDPUS_1_01830</name>
</gene>
<evidence type="ECO:0000313" key="3">
    <source>
        <dbReference type="Proteomes" id="UP000218676"/>
    </source>
</evidence>
<name>A0A1V1VC24_PHODP</name>
<dbReference type="Gene3D" id="3.40.50.300">
    <property type="entry name" value="P-loop containing nucleotide triphosphate hydrolases"/>
    <property type="match status" value="1"/>
</dbReference>
<dbReference type="EMBL" id="AP018045">
    <property type="protein sequence ID" value="BAX53204.1"/>
    <property type="molecule type" value="Genomic_DNA"/>
</dbReference>
<dbReference type="InterPro" id="IPR004596">
    <property type="entry name" value="Cell_div_suppressor_SulA"/>
</dbReference>
<keyword evidence="2" id="KW-0132">Cell division</keyword>
<protein>
    <submittedName>
        <fullName evidence="1">Cell division inhibitor SulA</fullName>
    </submittedName>
    <submittedName>
        <fullName evidence="2">Cell division protein FtsZ</fullName>
    </submittedName>
</protein>
<dbReference type="GO" id="GO:0051301">
    <property type="term" value="P:cell division"/>
    <property type="evidence" value="ECO:0007669"/>
    <property type="project" value="UniProtKB-KW"/>
</dbReference>
<dbReference type="Proteomes" id="UP000218676">
    <property type="component" value="Chromosome 1"/>
</dbReference>
<reference evidence="3" key="2">
    <citation type="submission" date="2017-05" db="EMBL/GenBank/DDBJ databases">
        <title>Whole genome sequence of fish pathogenic bacteria, Photobacterium damselae subsp. piscicida, strain 91-197, isolated from hybrid striped bass (Morone sp.) in USA.</title>
        <authorList>
            <person name="Teru Y."/>
            <person name="Hikima J."/>
            <person name="Kono T."/>
            <person name="Sakai M."/>
            <person name="Takano T."/>
            <person name="Hawke J.P."/>
            <person name="Takeyama H."/>
            <person name="Aoki T."/>
        </authorList>
    </citation>
    <scope>NUCLEOTIDE SEQUENCE [LARGE SCALE GENOMIC DNA]</scope>
    <source>
        <strain evidence="3">91-197</strain>
    </source>
</reference>
<proteinExistence type="predicted"/>
<reference evidence="1" key="1">
    <citation type="journal article" date="2017" name="Genome Announc.">
        <title>Whole-Genome Sequence of Photobacterium damselae subsp. piscicida Strain 91-197, Isolated from Hybrid Striped Bass (Morone sp.) in the United States.</title>
        <authorList>
            <person name="Teru Y."/>
            <person name="Hikima J."/>
            <person name="Kono T."/>
            <person name="Sakai M."/>
            <person name="Takano T."/>
            <person name="Hawke J.P."/>
            <person name="Takeyama H."/>
            <person name="Aoki T."/>
        </authorList>
    </citation>
    <scope>NUCLEOTIDE SEQUENCE</scope>
    <source>
        <strain evidence="1">91-197</strain>
    </source>
</reference>